<name>A0A0K1PQ52_9BACT</name>
<organism evidence="1 2">
    <name type="scientific">Labilithrix luteola</name>
    <dbReference type="NCBI Taxonomy" id="1391654"/>
    <lineage>
        <taxon>Bacteria</taxon>
        <taxon>Pseudomonadati</taxon>
        <taxon>Myxococcota</taxon>
        <taxon>Polyangia</taxon>
        <taxon>Polyangiales</taxon>
        <taxon>Labilitrichaceae</taxon>
        <taxon>Labilithrix</taxon>
    </lineage>
</organism>
<evidence type="ECO:0000313" key="2">
    <source>
        <dbReference type="Proteomes" id="UP000064967"/>
    </source>
</evidence>
<protein>
    <submittedName>
        <fullName evidence="1">Transcriptional regulator, LysR family</fullName>
    </submittedName>
</protein>
<dbReference type="Proteomes" id="UP000064967">
    <property type="component" value="Chromosome"/>
</dbReference>
<reference evidence="1 2" key="1">
    <citation type="submission" date="2015-08" db="EMBL/GenBank/DDBJ databases">
        <authorList>
            <person name="Babu N.S."/>
            <person name="Beckwith C.J."/>
            <person name="Beseler K.G."/>
            <person name="Brison A."/>
            <person name="Carone J.V."/>
            <person name="Caskin T.P."/>
            <person name="Diamond M."/>
            <person name="Durham M.E."/>
            <person name="Foxe J.M."/>
            <person name="Go M."/>
            <person name="Henderson B.A."/>
            <person name="Jones I.B."/>
            <person name="McGettigan J.A."/>
            <person name="Micheletti S.J."/>
            <person name="Nasrallah M.E."/>
            <person name="Ortiz D."/>
            <person name="Piller C.R."/>
            <person name="Privatt S.R."/>
            <person name="Schneider S.L."/>
            <person name="Sharp S."/>
            <person name="Smith T.C."/>
            <person name="Stanton J.D."/>
            <person name="Ullery H.E."/>
            <person name="Wilson R.J."/>
            <person name="Serrano M.G."/>
            <person name="Buck G."/>
            <person name="Lee V."/>
            <person name="Wang Y."/>
            <person name="Carvalho R."/>
            <person name="Voegtly L."/>
            <person name="Shi R."/>
            <person name="Duckworth R."/>
            <person name="Johnson A."/>
            <person name="Loviza R."/>
            <person name="Walstead R."/>
            <person name="Shah Z."/>
            <person name="Kiflezghi M."/>
            <person name="Wade K."/>
            <person name="Ball S.L."/>
            <person name="Bradley K.W."/>
            <person name="Asai D.J."/>
            <person name="Bowman C.A."/>
            <person name="Russell D.A."/>
            <person name="Pope W.H."/>
            <person name="Jacobs-Sera D."/>
            <person name="Hendrix R.W."/>
            <person name="Hatfull G.F."/>
        </authorList>
    </citation>
    <scope>NUCLEOTIDE SEQUENCE [LARGE SCALE GENOMIC DNA]</scope>
    <source>
        <strain evidence="1 2">DSM 27648</strain>
    </source>
</reference>
<accession>A0A0K1PQ52</accession>
<gene>
    <name evidence="1" type="ORF">AKJ09_02339</name>
</gene>
<dbReference type="PATRIC" id="fig|1391654.3.peg.2367"/>
<keyword evidence="2" id="KW-1185">Reference proteome</keyword>
<proteinExistence type="predicted"/>
<dbReference type="AlphaFoldDB" id="A0A0K1PQ52"/>
<evidence type="ECO:0000313" key="1">
    <source>
        <dbReference type="EMBL" id="AKU95675.1"/>
    </source>
</evidence>
<dbReference type="KEGG" id="llu:AKJ09_02339"/>
<dbReference type="EMBL" id="CP012333">
    <property type="protein sequence ID" value="AKU95675.1"/>
    <property type="molecule type" value="Genomic_DNA"/>
</dbReference>
<sequence>MRDGLDLNAVRVYAAVVDEQSFAGAARLLAIPRPTSAATSPRWSAGCVSACWNAAPATCA</sequence>